<dbReference type="AlphaFoldDB" id="A0A917IGR5"/>
<evidence type="ECO:0000313" key="12">
    <source>
        <dbReference type="EMBL" id="GGH42244.1"/>
    </source>
</evidence>
<keyword evidence="2 12" id="KW-0723">Serine/threonine-protein kinase</keyword>
<comment type="caution">
    <text evidence="12">The sequence shown here is derived from an EMBL/GenBank/DDBJ whole genome shotgun (WGS) entry which is preliminary data.</text>
</comment>
<feature type="binding site" evidence="7">
    <location>
        <position position="44"/>
    </location>
    <ligand>
        <name>ATP</name>
        <dbReference type="ChEBI" id="CHEBI:30616"/>
    </ligand>
</feature>
<feature type="region of interest" description="Disordered" evidence="9">
    <location>
        <begin position="309"/>
        <end position="384"/>
    </location>
</feature>
<dbReference type="InterPro" id="IPR011009">
    <property type="entry name" value="Kinase-like_dom_sf"/>
</dbReference>
<dbReference type="RefSeq" id="WP_188755689.1">
    <property type="nucleotide sequence ID" value="NZ_BMJY01000005.1"/>
</dbReference>
<dbReference type="SMART" id="SM00220">
    <property type="entry name" value="S_TKc"/>
    <property type="match status" value="1"/>
</dbReference>
<evidence type="ECO:0000256" key="1">
    <source>
        <dbReference type="ARBA" id="ARBA00012513"/>
    </source>
</evidence>
<dbReference type="Proteomes" id="UP000657592">
    <property type="component" value="Unassembled WGS sequence"/>
</dbReference>
<dbReference type="PANTHER" id="PTHR43289:SF6">
    <property type="entry name" value="SERINE_THREONINE-PROTEIN KINASE NEKL-3"/>
    <property type="match status" value="1"/>
</dbReference>
<name>A0A917IGR5_9MICO</name>
<dbReference type="Gene3D" id="1.10.510.10">
    <property type="entry name" value="Transferase(Phosphotransferase) domain 1"/>
    <property type="match status" value="1"/>
</dbReference>
<evidence type="ECO:0000256" key="10">
    <source>
        <dbReference type="SAM" id="Phobius"/>
    </source>
</evidence>
<dbReference type="EC" id="2.7.11.1" evidence="1"/>
<keyword evidence="10" id="KW-0472">Membrane</keyword>
<reference evidence="12" key="1">
    <citation type="journal article" date="2014" name="Int. J. Syst. Evol. Microbiol.">
        <title>Complete genome sequence of Corynebacterium casei LMG S-19264T (=DSM 44701T), isolated from a smear-ripened cheese.</title>
        <authorList>
            <consortium name="US DOE Joint Genome Institute (JGI-PGF)"/>
            <person name="Walter F."/>
            <person name="Albersmeier A."/>
            <person name="Kalinowski J."/>
            <person name="Ruckert C."/>
        </authorList>
    </citation>
    <scope>NUCLEOTIDE SEQUENCE</scope>
    <source>
        <strain evidence="12">CGMCC 1.15794</strain>
    </source>
</reference>
<protein>
    <recommendedName>
        <fullName evidence="1">non-specific serine/threonine protein kinase</fullName>
        <ecNumber evidence="1">2.7.11.1</ecNumber>
    </recommendedName>
</protein>
<keyword evidence="8" id="KW-0175">Coiled coil</keyword>
<dbReference type="GO" id="GO:0004674">
    <property type="term" value="F:protein serine/threonine kinase activity"/>
    <property type="evidence" value="ECO:0007669"/>
    <property type="project" value="UniProtKB-KW"/>
</dbReference>
<accession>A0A917IGR5</accession>
<keyword evidence="13" id="KW-1185">Reference proteome</keyword>
<feature type="compositionally biased region" description="Low complexity" evidence="9">
    <location>
        <begin position="344"/>
        <end position="356"/>
    </location>
</feature>
<dbReference type="GO" id="GO:0005524">
    <property type="term" value="F:ATP binding"/>
    <property type="evidence" value="ECO:0007669"/>
    <property type="project" value="UniProtKB-UniRule"/>
</dbReference>
<dbReference type="SUPFAM" id="SSF56112">
    <property type="entry name" value="Protein kinase-like (PK-like)"/>
    <property type="match status" value="1"/>
</dbReference>
<evidence type="ECO:0000313" key="13">
    <source>
        <dbReference type="Proteomes" id="UP000657592"/>
    </source>
</evidence>
<dbReference type="PROSITE" id="PS00107">
    <property type="entry name" value="PROTEIN_KINASE_ATP"/>
    <property type="match status" value="1"/>
</dbReference>
<gene>
    <name evidence="12" type="ORF">GCM10010921_15350</name>
</gene>
<evidence type="ECO:0000256" key="8">
    <source>
        <dbReference type="SAM" id="Coils"/>
    </source>
</evidence>
<sequence length="525" mass="55474">MSGRTISPPPSIPGLDHVRPLGKGGFADVYLYQQQHPRREVAVKALLKERLDSSTVGRFAEEANLMAMLASHPSIVSIYGAGVADDGRPYLVMEYCSRPNLQVRHQRERFSEAETLRIGVQIAGAVETAHRAGVLHRDIKPANILVTAYGTPALTDFGISATTAGEQSGLSVPWAPPEAFRDPPQGDETSDVYSLAATLYTLLTNRTPFHIPGASNTEFDIMSRIQTMALPPTGRSDVSPSLEAVLRRAMTKAPAERYASAMEFARALQRVQIELGMQETRIDVVEDELALAEEEDDDDGRTRFRAITSIDAQPAPAPAAPPARAVLPASSDAAAASGLDQTQRRPSARVPVAGPVAPEPPTAADTLLRSPAREPDAAPELAPATPRGRRWVAWASGIAVGVVAIGVGAAVILAPQGVGEVTAPIDRPAAPVDPIGDTELPPQITGLAGQPEGGEVAFTWSNPDPREGDTYLWRPVVAGESHTFEETAEPTAVVAADASGRACIEVVLRRANGTSAPEGVEGCAP</sequence>
<organism evidence="12 13">
    <name type="scientific">Microbacterium album</name>
    <dbReference type="NCBI Taxonomy" id="2053191"/>
    <lineage>
        <taxon>Bacteria</taxon>
        <taxon>Bacillati</taxon>
        <taxon>Actinomycetota</taxon>
        <taxon>Actinomycetes</taxon>
        <taxon>Micrococcales</taxon>
        <taxon>Microbacteriaceae</taxon>
        <taxon>Microbacterium</taxon>
    </lineage>
</organism>
<dbReference type="EMBL" id="BMJY01000005">
    <property type="protein sequence ID" value="GGH42244.1"/>
    <property type="molecule type" value="Genomic_DNA"/>
</dbReference>
<dbReference type="Pfam" id="PF00069">
    <property type="entry name" value="Pkinase"/>
    <property type="match status" value="1"/>
</dbReference>
<evidence type="ECO:0000256" key="3">
    <source>
        <dbReference type="ARBA" id="ARBA00022679"/>
    </source>
</evidence>
<dbReference type="PANTHER" id="PTHR43289">
    <property type="entry name" value="MITOGEN-ACTIVATED PROTEIN KINASE KINASE KINASE 20-RELATED"/>
    <property type="match status" value="1"/>
</dbReference>
<keyword evidence="10" id="KW-1133">Transmembrane helix</keyword>
<dbReference type="InterPro" id="IPR000719">
    <property type="entry name" value="Prot_kinase_dom"/>
</dbReference>
<feature type="transmembrane region" description="Helical" evidence="10">
    <location>
        <begin position="391"/>
        <end position="414"/>
    </location>
</feature>
<evidence type="ECO:0000256" key="7">
    <source>
        <dbReference type="PROSITE-ProRule" id="PRU10141"/>
    </source>
</evidence>
<dbReference type="PROSITE" id="PS50011">
    <property type="entry name" value="PROTEIN_KINASE_DOM"/>
    <property type="match status" value="1"/>
</dbReference>
<dbReference type="CDD" id="cd14014">
    <property type="entry name" value="STKc_PknB_like"/>
    <property type="match status" value="1"/>
</dbReference>
<evidence type="ECO:0000256" key="5">
    <source>
        <dbReference type="ARBA" id="ARBA00022777"/>
    </source>
</evidence>
<evidence type="ECO:0000256" key="6">
    <source>
        <dbReference type="ARBA" id="ARBA00022840"/>
    </source>
</evidence>
<keyword evidence="6 7" id="KW-0067">ATP-binding</keyword>
<feature type="compositionally biased region" description="Low complexity" evidence="9">
    <location>
        <begin position="322"/>
        <end position="337"/>
    </location>
</feature>
<proteinExistence type="predicted"/>
<dbReference type="PROSITE" id="PS00108">
    <property type="entry name" value="PROTEIN_KINASE_ST"/>
    <property type="match status" value="1"/>
</dbReference>
<feature type="domain" description="Protein kinase" evidence="11">
    <location>
        <begin position="15"/>
        <end position="275"/>
    </location>
</feature>
<keyword evidence="10" id="KW-0812">Transmembrane</keyword>
<keyword evidence="5 12" id="KW-0418">Kinase</keyword>
<reference evidence="12" key="2">
    <citation type="submission" date="2020-09" db="EMBL/GenBank/DDBJ databases">
        <authorList>
            <person name="Sun Q."/>
            <person name="Zhou Y."/>
        </authorList>
    </citation>
    <scope>NUCLEOTIDE SEQUENCE</scope>
    <source>
        <strain evidence="12">CGMCC 1.15794</strain>
    </source>
</reference>
<evidence type="ECO:0000259" key="11">
    <source>
        <dbReference type="PROSITE" id="PS50011"/>
    </source>
</evidence>
<dbReference type="InterPro" id="IPR008271">
    <property type="entry name" value="Ser/Thr_kinase_AS"/>
</dbReference>
<keyword evidence="4 7" id="KW-0547">Nucleotide-binding</keyword>
<feature type="coiled-coil region" evidence="8">
    <location>
        <begin position="268"/>
        <end position="295"/>
    </location>
</feature>
<keyword evidence="3" id="KW-0808">Transferase</keyword>
<dbReference type="InterPro" id="IPR017441">
    <property type="entry name" value="Protein_kinase_ATP_BS"/>
</dbReference>
<evidence type="ECO:0000256" key="2">
    <source>
        <dbReference type="ARBA" id="ARBA00022527"/>
    </source>
</evidence>
<evidence type="ECO:0000256" key="9">
    <source>
        <dbReference type="SAM" id="MobiDB-lite"/>
    </source>
</evidence>
<evidence type="ECO:0000256" key="4">
    <source>
        <dbReference type="ARBA" id="ARBA00022741"/>
    </source>
</evidence>